<feature type="region of interest" description="Disordered" evidence="5">
    <location>
        <begin position="391"/>
        <end position="410"/>
    </location>
</feature>
<evidence type="ECO:0000256" key="3">
    <source>
        <dbReference type="ARBA" id="ARBA00022827"/>
    </source>
</evidence>
<proteinExistence type="predicted"/>
<dbReference type="PANTHER" id="PTHR43557:SF2">
    <property type="entry name" value="RIESKE DOMAIN-CONTAINING PROTEIN-RELATED"/>
    <property type="match status" value="1"/>
</dbReference>
<accession>A0A7W5JVG0</accession>
<sequence length="410" mass="43028">MRSLLVIGNGLAGLSAVRAARELGFTGPVQVLGAEPGRPYDRPPLSKDYLAGRASAADLELDAPQEDLGAEWLTGSAVSLEPGRVVTADGQVLTADGIVLATGARARTLPQLPHTSENVVVLRTRQDAERLRAELVPGHHLVVVGAGLVGCEVAATAAELGCRVTLLTPEEAPLARVVGAELAPRLVELHRDRGVDVRTEVSVLGADVADGRVTSLELDGGERLPADVVLVAVGAAPETEWLLGAGIDLADGVRCDASGRVLADGSPVPGLVAVGDCAAWWDPHLERHHRAQHWTDALERPGRAVAALLGVPSPVRKPYLPYFWSDQHGHRIQAAGYPSLADAVEVETDLGEQGFLAVYRRAGVPVAVLSLDQPRPFVRWRKTLVASLGQRAETPAAETPATTPARGAAA</sequence>
<comment type="caution">
    <text evidence="8">The sequence shown here is derived from an EMBL/GenBank/DDBJ whole genome shotgun (WGS) entry which is preliminary data.</text>
</comment>
<evidence type="ECO:0000313" key="9">
    <source>
        <dbReference type="Proteomes" id="UP000565572"/>
    </source>
</evidence>
<dbReference type="SUPFAM" id="SSF51905">
    <property type="entry name" value="FAD/NAD(P)-binding domain"/>
    <property type="match status" value="1"/>
</dbReference>
<evidence type="ECO:0000256" key="4">
    <source>
        <dbReference type="ARBA" id="ARBA00023002"/>
    </source>
</evidence>
<evidence type="ECO:0000259" key="7">
    <source>
        <dbReference type="Pfam" id="PF14759"/>
    </source>
</evidence>
<comment type="cofactor">
    <cofactor evidence="1">
        <name>FAD</name>
        <dbReference type="ChEBI" id="CHEBI:57692"/>
    </cofactor>
</comment>
<dbReference type="Pfam" id="PF14759">
    <property type="entry name" value="Reductase_C"/>
    <property type="match status" value="1"/>
</dbReference>
<keyword evidence="9" id="KW-1185">Reference proteome</keyword>
<dbReference type="Proteomes" id="UP000565572">
    <property type="component" value="Unassembled WGS sequence"/>
</dbReference>
<gene>
    <name evidence="8" type="ORF">FHX39_001700</name>
</gene>
<dbReference type="RefSeq" id="WP_183337642.1">
    <property type="nucleotide sequence ID" value="NZ_JACHZG010000001.1"/>
</dbReference>
<feature type="domain" description="Reductase C-terminal" evidence="7">
    <location>
        <begin position="322"/>
        <end position="386"/>
    </location>
</feature>
<keyword evidence="4" id="KW-0560">Oxidoreductase</keyword>
<dbReference type="Gene3D" id="3.30.390.30">
    <property type="match status" value="1"/>
</dbReference>
<organism evidence="8 9">
    <name type="scientific">Microlunatus antarcticus</name>
    <dbReference type="NCBI Taxonomy" id="53388"/>
    <lineage>
        <taxon>Bacteria</taxon>
        <taxon>Bacillati</taxon>
        <taxon>Actinomycetota</taxon>
        <taxon>Actinomycetes</taxon>
        <taxon>Propionibacteriales</taxon>
        <taxon>Propionibacteriaceae</taxon>
        <taxon>Microlunatus</taxon>
    </lineage>
</organism>
<dbReference type="InterPro" id="IPR036188">
    <property type="entry name" value="FAD/NAD-bd_sf"/>
</dbReference>
<protein>
    <submittedName>
        <fullName evidence="8">NADPH-dependent 2,4-dienoyl-CoA reductase/sulfur reductase-like enzyme</fullName>
    </submittedName>
</protein>
<evidence type="ECO:0000313" key="8">
    <source>
        <dbReference type="EMBL" id="MBB3326756.1"/>
    </source>
</evidence>
<keyword evidence="2" id="KW-0285">Flavoprotein</keyword>
<feature type="domain" description="FAD/NAD(P)-binding" evidence="6">
    <location>
        <begin position="3"/>
        <end position="292"/>
    </location>
</feature>
<evidence type="ECO:0000256" key="5">
    <source>
        <dbReference type="SAM" id="MobiDB-lite"/>
    </source>
</evidence>
<dbReference type="InterPro" id="IPR028202">
    <property type="entry name" value="Reductase_C"/>
</dbReference>
<keyword evidence="3" id="KW-0274">FAD</keyword>
<evidence type="ECO:0000256" key="2">
    <source>
        <dbReference type="ARBA" id="ARBA00022630"/>
    </source>
</evidence>
<dbReference type="PANTHER" id="PTHR43557">
    <property type="entry name" value="APOPTOSIS-INDUCING FACTOR 1"/>
    <property type="match status" value="1"/>
</dbReference>
<dbReference type="GO" id="GO:0005737">
    <property type="term" value="C:cytoplasm"/>
    <property type="evidence" value="ECO:0007669"/>
    <property type="project" value="TreeGrafter"/>
</dbReference>
<dbReference type="InterPro" id="IPR016156">
    <property type="entry name" value="FAD/NAD-linked_Rdtase_dimer_sf"/>
</dbReference>
<dbReference type="PRINTS" id="PR00368">
    <property type="entry name" value="FADPNR"/>
</dbReference>
<reference evidence="8 9" key="1">
    <citation type="submission" date="2020-08" db="EMBL/GenBank/DDBJ databases">
        <title>Sequencing the genomes of 1000 actinobacteria strains.</title>
        <authorList>
            <person name="Klenk H.-P."/>
        </authorList>
    </citation>
    <scope>NUCLEOTIDE SEQUENCE [LARGE SCALE GENOMIC DNA]</scope>
    <source>
        <strain evidence="8 9">DSM 11053</strain>
    </source>
</reference>
<dbReference type="PRINTS" id="PR00469">
    <property type="entry name" value="PNDRDTASEII"/>
</dbReference>
<dbReference type="Pfam" id="PF07992">
    <property type="entry name" value="Pyr_redox_2"/>
    <property type="match status" value="1"/>
</dbReference>
<dbReference type="AlphaFoldDB" id="A0A7W5JVG0"/>
<dbReference type="Gene3D" id="3.50.50.60">
    <property type="entry name" value="FAD/NAD(P)-binding domain"/>
    <property type="match status" value="2"/>
</dbReference>
<dbReference type="SUPFAM" id="SSF55424">
    <property type="entry name" value="FAD/NAD-linked reductases, dimerisation (C-terminal) domain"/>
    <property type="match status" value="1"/>
</dbReference>
<evidence type="ECO:0000259" key="6">
    <source>
        <dbReference type="Pfam" id="PF07992"/>
    </source>
</evidence>
<dbReference type="InterPro" id="IPR023753">
    <property type="entry name" value="FAD/NAD-binding_dom"/>
</dbReference>
<evidence type="ECO:0000256" key="1">
    <source>
        <dbReference type="ARBA" id="ARBA00001974"/>
    </source>
</evidence>
<name>A0A7W5JVG0_9ACTN</name>
<dbReference type="InterPro" id="IPR050446">
    <property type="entry name" value="FAD-oxidoreductase/Apoptosis"/>
</dbReference>
<dbReference type="EMBL" id="JACHZG010000001">
    <property type="protein sequence ID" value="MBB3326756.1"/>
    <property type="molecule type" value="Genomic_DNA"/>
</dbReference>
<dbReference type="GO" id="GO:0016651">
    <property type="term" value="F:oxidoreductase activity, acting on NAD(P)H"/>
    <property type="evidence" value="ECO:0007669"/>
    <property type="project" value="TreeGrafter"/>
</dbReference>